<feature type="region of interest" description="Disordered" evidence="1">
    <location>
        <begin position="378"/>
        <end position="423"/>
    </location>
</feature>
<dbReference type="eggNOG" id="COG4932">
    <property type="taxonomic scope" value="Bacteria"/>
</dbReference>
<feature type="compositionally biased region" description="Polar residues" evidence="1">
    <location>
        <begin position="391"/>
        <end position="400"/>
    </location>
</feature>
<evidence type="ECO:0000313" key="4">
    <source>
        <dbReference type="EMBL" id="AEB07141.1"/>
    </source>
</evidence>
<dbReference type="AlphaFoldDB" id="F2N9N8"/>
<dbReference type="Pfam" id="PF05738">
    <property type="entry name" value="Cna_B"/>
    <property type="match status" value="1"/>
</dbReference>
<dbReference type="OrthoDB" id="3193155at2"/>
<dbReference type="InterPro" id="IPR013783">
    <property type="entry name" value="Ig-like_fold"/>
</dbReference>
<dbReference type="SUPFAM" id="SSF49478">
    <property type="entry name" value="Cna protein B-type domain"/>
    <property type="match status" value="1"/>
</dbReference>
<accession>F2N9N8</accession>
<feature type="compositionally biased region" description="Basic and acidic residues" evidence="1">
    <location>
        <begin position="378"/>
        <end position="389"/>
    </location>
</feature>
<gene>
    <name evidence="4" type="ordered locus">Corgl_1033</name>
</gene>
<dbReference type="STRING" id="700015.Corgl_1033"/>
<dbReference type="KEGG" id="cgo:Corgl_1033"/>
<keyword evidence="5" id="KW-1185">Reference proteome</keyword>
<protein>
    <submittedName>
        <fullName evidence="4">Cna B domain protein</fullName>
    </submittedName>
</protein>
<dbReference type="Gene3D" id="2.60.40.1140">
    <property type="entry name" value="Collagen-binding surface protein Cna, B-type domain"/>
    <property type="match status" value="1"/>
</dbReference>
<feature type="region of interest" description="Disordered" evidence="1">
    <location>
        <begin position="679"/>
        <end position="699"/>
    </location>
</feature>
<dbReference type="EMBL" id="CP002628">
    <property type="protein sequence ID" value="AEB07141.1"/>
    <property type="molecule type" value="Genomic_DNA"/>
</dbReference>
<dbReference type="InterPro" id="IPR008454">
    <property type="entry name" value="Collagen-bd_Cna-like_B-typ_dom"/>
</dbReference>
<dbReference type="Proteomes" id="UP000006851">
    <property type="component" value="Chromosome"/>
</dbReference>
<dbReference type="GO" id="GO:0005975">
    <property type="term" value="P:carbohydrate metabolic process"/>
    <property type="evidence" value="ECO:0007669"/>
    <property type="project" value="UniProtKB-ARBA"/>
</dbReference>
<dbReference type="HOGENOM" id="CLU_345058_0_0_11"/>
<dbReference type="Gene3D" id="2.60.40.10">
    <property type="entry name" value="Immunoglobulins"/>
    <property type="match status" value="1"/>
</dbReference>
<dbReference type="Pfam" id="PF17802">
    <property type="entry name" value="SpaA"/>
    <property type="match status" value="1"/>
</dbReference>
<feature type="domain" description="SpaA-like prealbumin fold" evidence="3">
    <location>
        <begin position="667"/>
        <end position="747"/>
    </location>
</feature>
<evidence type="ECO:0000313" key="5">
    <source>
        <dbReference type="Proteomes" id="UP000006851"/>
    </source>
</evidence>
<proteinExistence type="predicted"/>
<dbReference type="RefSeq" id="WP_013708884.1">
    <property type="nucleotide sequence ID" value="NC_015389.1"/>
</dbReference>
<organism evidence="4 5">
    <name type="scientific">Coriobacterium glomerans (strain ATCC 49209 / DSM 20642 / JCM 10262 / PW2)</name>
    <dbReference type="NCBI Taxonomy" id="700015"/>
    <lineage>
        <taxon>Bacteria</taxon>
        <taxon>Bacillati</taxon>
        <taxon>Actinomycetota</taxon>
        <taxon>Coriobacteriia</taxon>
        <taxon>Coriobacteriales</taxon>
        <taxon>Coriobacteriaceae</taxon>
        <taxon>Coriobacterium</taxon>
    </lineage>
</organism>
<reference evidence="5" key="1">
    <citation type="journal article" date="2013" name="Stand. Genomic Sci.">
        <title>Complete genome sequence of Coriobacterium glomerans type strain (PW2(T)) from the midgut of Pyrrhocoris apterus L. (red soldier bug).</title>
        <authorList>
            <person name="Stackebrandt E."/>
            <person name="Zeytun A."/>
            <person name="Lapidus A."/>
            <person name="Nolan M."/>
            <person name="Lucas S."/>
            <person name="Hammon N."/>
            <person name="Deshpande S."/>
            <person name="Cheng J.F."/>
            <person name="Tapia R."/>
            <person name="Goodwin L.A."/>
            <person name="Pitluck S."/>
            <person name="Liolios K."/>
            <person name="Pagani I."/>
            <person name="Ivanova N."/>
            <person name="Mavromatis K."/>
            <person name="Mikhailova N."/>
            <person name="Huntemann M."/>
            <person name="Pati A."/>
            <person name="Chen A."/>
            <person name="Palaniappan K."/>
            <person name="Chang Y.J."/>
            <person name="Land M."/>
            <person name="Hauser L."/>
            <person name="Rohde M."/>
            <person name="Pukall R."/>
            <person name="Goker M."/>
            <person name="Detter J.C."/>
            <person name="Woyke T."/>
            <person name="Bristow J."/>
            <person name="Eisen J.A."/>
            <person name="Markowitz V."/>
            <person name="Hugenholtz P."/>
            <person name="Kyrpides N.C."/>
            <person name="Klenk H.P."/>
        </authorList>
    </citation>
    <scope>NUCLEOTIDE SEQUENCE</scope>
    <source>
        <strain evidence="5">ATCC 49209 / DSM 20642 / JCM 10262 / PW2</strain>
    </source>
</reference>
<evidence type="ECO:0000259" key="3">
    <source>
        <dbReference type="Pfam" id="PF17802"/>
    </source>
</evidence>
<dbReference type="InterPro" id="IPR041033">
    <property type="entry name" value="SpaA_PFL_dom_1"/>
</dbReference>
<feature type="domain" description="CNA-B" evidence="2">
    <location>
        <begin position="565"/>
        <end position="660"/>
    </location>
</feature>
<evidence type="ECO:0000259" key="2">
    <source>
        <dbReference type="Pfam" id="PF05738"/>
    </source>
</evidence>
<evidence type="ECO:0000256" key="1">
    <source>
        <dbReference type="SAM" id="MobiDB-lite"/>
    </source>
</evidence>
<name>F2N9N8_CORGP</name>
<sequence length="819" mass="86111">MAGNAPDRVSDDAGPRDVRGITTLSAIRYGADRLHDPFQVDLANAKGESGAVIEDIAKLPRNYWNGDGTIEGDFTFWKLSLKGKDGGIDYGPLQGNIGNTQSRTGTDIARIRVAADGQIEFMPEETGEWTGVHGDGSGLQFVFYYLQDTLVDSKNPILHFRVSEWFLQYFCPPTSSSPTPCAVITEVIDADSGKQIAKSDTMYYVGNNLGVQNITVDAIDENQYHITRIEAYKAAYQGDTDPWSSTEKADPGHPFATYDYTRAHDGSMSLSWDGGDPHHSIFTVYVSRTAQVGLVKRLSGADADRYRSEPFTFSAHLELPAGAVLHPSYPARGLADGATELRVTPDAADPSRGEMTGIAALPDRAVSIRGLPEGTRVRFSETGAPDRDPSAFSTSWTNDVTGGDNGSATARRPDATGEGRPQTVTATNEVSAATGKLTITKTLTGLSRLTSRDRIDLAGSFSIESGSGALPALTFSNATETTPAGGILDEDVDEVTCTWRLSRAATGRTILTERGYAVASTTVAAQVRVGTGALSLSDSAEVDIGGVETRVAFVNEYGAPVEDLRVSKSWPDTAEAERAAVVVELSWSGTEPGASGVLGTRQLDAAGGWSVELAGMPTATAATGEISYTAREVSVGGLVPERAGYEVAVTRRGAAITVINTRIPTVTLRIEKSDAEGGAPLAGAGFSLEPEGGGTARTAETDDSGVALIAGIRHGTYLLSETRAPSGYQLATRPWRIVADTSGVTVFVADEQGRYPDEGSPAPVCPDGSFRVAVADTRTPELPSAGASSPLTVAEGGGAAIALACGLRALTAGLARRRR</sequence>